<feature type="transmembrane region" description="Helical" evidence="8">
    <location>
        <begin position="233"/>
        <end position="253"/>
    </location>
</feature>
<keyword evidence="10" id="KW-1185">Reference proteome</keyword>
<reference evidence="9 10" key="1">
    <citation type="journal article" date="2020" name="Int. J. Syst. Evol. Microbiol.">
        <title>Novel acetic acid bacteria from cider fermentations: Acetobacter conturbans sp. nov. and Acetobacter fallax sp. nov.</title>
        <authorList>
            <person name="Sombolestani A.S."/>
            <person name="Cleenwerck I."/>
            <person name="Cnockaert M."/>
            <person name="Borremans W."/>
            <person name="Wieme A.D."/>
            <person name="De Vuyst L."/>
            <person name="Vandamme P."/>
        </authorList>
    </citation>
    <scope>NUCLEOTIDE SEQUENCE [LARGE SCALE GENOMIC DNA]</scope>
    <source>
        <strain evidence="9 10">LMG 30640</strain>
    </source>
</reference>
<evidence type="ECO:0000256" key="6">
    <source>
        <dbReference type="ARBA" id="ARBA00023136"/>
    </source>
</evidence>
<feature type="transmembrane region" description="Helical" evidence="8">
    <location>
        <begin position="330"/>
        <end position="350"/>
    </location>
</feature>
<keyword evidence="2" id="KW-1003">Cell membrane</keyword>
<accession>A0ABX0JS76</accession>
<evidence type="ECO:0000256" key="2">
    <source>
        <dbReference type="ARBA" id="ARBA00022475"/>
    </source>
</evidence>
<evidence type="ECO:0000313" key="10">
    <source>
        <dbReference type="Proteomes" id="UP000635278"/>
    </source>
</evidence>
<feature type="transmembrane region" description="Helical" evidence="8">
    <location>
        <begin position="194"/>
        <end position="226"/>
    </location>
</feature>
<organism evidence="9 10">
    <name type="scientific">Acetobacter musti</name>
    <dbReference type="NCBI Taxonomy" id="864732"/>
    <lineage>
        <taxon>Bacteria</taxon>
        <taxon>Pseudomonadati</taxon>
        <taxon>Pseudomonadota</taxon>
        <taxon>Alphaproteobacteria</taxon>
        <taxon>Acetobacterales</taxon>
        <taxon>Acetobacteraceae</taxon>
        <taxon>Acetobacter</taxon>
    </lineage>
</organism>
<keyword evidence="3" id="KW-0808">Transferase</keyword>
<evidence type="ECO:0000256" key="1">
    <source>
        <dbReference type="ARBA" id="ARBA00004651"/>
    </source>
</evidence>
<protein>
    <submittedName>
        <fullName evidence="9">DUF2029 domain-containing protein</fullName>
    </submittedName>
</protein>
<feature type="transmembrane region" description="Helical" evidence="8">
    <location>
        <begin position="414"/>
        <end position="438"/>
    </location>
</feature>
<comment type="subcellular location">
    <subcellularLocation>
        <location evidence="1">Cell membrane</location>
        <topology evidence="1">Multi-pass membrane protein</topology>
    </subcellularLocation>
</comment>
<comment type="similarity">
    <text evidence="7">Belongs to the glycosyltransferase 87 family.</text>
</comment>
<sequence>MRSGTEAAESNGRKSNFLTIAAGRRFMARRLQPPVRFCFIFSFNIPCMASLISDLLTPPATTTRKPALLKFAAYVWLALWPTVCLIMLSMELRFGWTDGIGHPFGEDFINFWSAAYLALHGHILTTYDFAAFHHFHTRLVGYEMNLYHYSYPPVMALVTLPFGLLPYLAAWLVWQVGGWLAFALCLRKVTPGNWLLLSLAWPALYVNTISGQNGCWIAAITGWGLLLLQSHRCFAAGLVFSLLMIKPQLAWLFPIALLSGREWKALIGMIVGAVCLFLATLAAYGPTAWYAWHERVGILRRIILENGGGVMHRMMSVFVFVRHAGGSLTLAYAAQAIASLIAASLVVLIWRKTATTHYAFRWRAATLIFAMLAGSLYVTDYDCIILAMACALIWPVADLEGREALACAAIAPILTSAIAKGTPVALGSFMLWPALFWIARQCFMDRKHGLTSVV</sequence>
<dbReference type="Pfam" id="PF09594">
    <property type="entry name" value="GT87"/>
    <property type="match status" value="1"/>
</dbReference>
<feature type="transmembrane region" description="Helical" evidence="8">
    <location>
        <begin position="34"/>
        <end position="56"/>
    </location>
</feature>
<keyword evidence="4 8" id="KW-0812">Transmembrane</keyword>
<evidence type="ECO:0000256" key="3">
    <source>
        <dbReference type="ARBA" id="ARBA00022679"/>
    </source>
</evidence>
<feature type="transmembrane region" description="Helical" evidence="8">
    <location>
        <begin position="265"/>
        <end position="291"/>
    </location>
</feature>
<feature type="transmembrane region" description="Helical" evidence="8">
    <location>
        <begin position="151"/>
        <end position="174"/>
    </location>
</feature>
<comment type="caution">
    <text evidence="9">The sequence shown here is derived from an EMBL/GenBank/DDBJ whole genome shotgun (WGS) entry which is preliminary data.</text>
</comment>
<dbReference type="EMBL" id="WOTB01000015">
    <property type="protein sequence ID" value="NHN85386.1"/>
    <property type="molecule type" value="Genomic_DNA"/>
</dbReference>
<evidence type="ECO:0000256" key="5">
    <source>
        <dbReference type="ARBA" id="ARBA00022989"/>
    </source>
</evidence>
<keyword evidence="5 8" id="KW-1133">Transmembrane helix</keyword>
<dbReference type="InterPro" id="IPR018584">
    <property type="entry name" value="GT87"/>
</dbReference>
<feature type="transmembrane region" description="Helical" evidence="8">
    <location>
        <begin position="108"/>
        <end position="130"/>
    </location>
</feature>
<feature type="transmembrane region" description="Helical" evidence="8">
    <location>
        <begin position="68"/>
        <end position="88"/>
    </location>
</feature>
<evidence type="ECO:0000256" key="4">
    <source>
        <dbReference type="ARBA" id="ARBA00022692"/>
    </source>
</evidence>
<keyword evidence="6 8" id="KW-0472">Membrane</keyword>
<evidence type="ECO:0000313" key="9">
    <source>
        <dbReference type="EMBL" id="NHN85386.1"/>
    </source>
</evidence>
<evidence type="ECO:0000256" key="7">
    <source>
        <dbReference type="ARBA" id="ARBA00024033"/>
    </source>
</evidence>
<name>A0ABX0JS76_9PROT</name>
<gene>
    <name evidence="9" type="ORF">GOB93_12145</name>
</gene>
<feature type="transmembrane region" description="Helical" evidence="8">
    <location>
        <begin position="362"/>
        <end position="394"/>
    </location>
</feature>
<dbReference type="Proteomes" id="UP000635278">
    <property type="component" value="Unassembled WGS sequence"/>
</dbReference>
<evidence type="ECO:0000256" key="8">
    <source>
        <dbReference type="SAM" id="Phobius"/>
    </source>
</evidence>
<proteinExistence type="inferred from homology"/>